<name>A0A177CU92_9PLEO</name>
<feature type="region of interest" description="Disordered" evidence="1">
    <location>
        <begin position="302"/>
        <end position="334"/>
    </location>
</feature>
<reference evidence="2 3" key="1">
    <citation type="submission" date="2016-05" db="EMBL/GenBank/DDBJ databases">
        <title>Comparative analysis of secretome profiles of manganese(II)-oxidizing ascomycete fungi.</title>
        <authorList>
            <consortium name="DOE Joint Genome Institute"/>
            <person name="Zeiner C.A."/>
            <person name="Purvine S.O."/>
            <person name="Zink E.M."/>
            <person name="Wu S."/>
            <person name="Pasa-Tolic L."/>
            <person name="Chaput D.L."/>
            <person name="Haridas S."/>
            <person name="Grigoriev I.V."/>
            <person name="Santelli C.M."/>
            <person name="Hansel C.M."/>
        </authorList>
    </citation>
    <scope>NUCLEOTIDE SEQUENCE [LARGE SCALE GENOMIC DNA]</scope>
    <source>
        <strain evidence="2 3">AP3s5-JAC2a</strain>
    </source>
</reference>
<evidence type="ECO:0000313" key="3">
    <source>
        <dbReference type="Proteomes" id="UP000077069"/>
    </source>
</evidence>
<dbReference type="AlphaFoldDB" id="A0A177CU92"/>
<dbReference type="EMBL" id="KV441549">
    <property type="protein sequence ID" value="OAG10329.1"/>
    <property type="molecule type" value="Genomic_DNA"/>
</dbReference>
<dbReference type="OrthoDB" id="3799195at2759"/>
<dbReference type="Proteomes" id="UP000077069">
    <property type="component" value="Unassembled WGS sequence"/>
</dbReference>
<evidence type="ECO:0000313" key="2">
    <source>
        <dbReference type="EMBL" id="OAG10329.1"/>
    </source>
</evidence>
<feature type="compositionally biased region" description="Basic and acidic residues" evidence="1">
    <location>
        <begin position="16"/>
        <end position="37"/>
    </location>
</feature>
<gene>
    <name evidence="2" type="ORF">CC84DRAFT_1202813</name>
</gene>
<dbReference type="InParanoid" id="A0A177CU92"/>
<sequence>MAAEQDTPAGDVVADAQDHEEAPERTKRQRTHADASKHATSISTPESPPNKRRRREPISAADDATVKEAESYKEKARKAEQVRDATKKKRKEEEKIAKQKAKEVKKAREAADKKRQAEDKAVIKAVKDKECEDKKKKTIAEKTKKQEEKEQKEHRKKQWEDYCTTHNFTGATLAEEPGESITQSDAGQYYTLKPNELACLPHHPRKNPLYKNTTKLFDEDEVRSLAYRKYAIFGGVSQSPESTMLAEGKKLWDDEGERLGKDKLELVTACPGGLARGIDPSFDGNGDLNWWRDPRELRRLGFKNGKLPANRKRASRKKARSDDESFDYNHHEDH</sequence>
<evidence type="ECO:0000256" key="1">
    <source>
        <dbReference type="SAM" id="MobiDB-lite"/>
    </source>
</evidence>
<keyword evidence="3" id="KW-1185">Reference proteome</keyword>
<feature type="region of interest" description="Disordered" evidence="1">
    <location>
        <begin position="1"/>
        <end position="158"/>
    </location>
</feature>
<accession>A0A177CU92</accession>
<feature type="compositionally biased region" description="Basic and acidic residues" evidence="1">
    <location>
        <begin position="64"/>
        <end position="153"/>
    </location>
</feature>
<dbReference type="RefSeq" id="XP_018040694.1">
    <property type="nucleotide sequence ID" value="XM_018181793.1"/>
</dbReference>
<proteinExistence type="predicted"/>
<dbReference type="GeneID" id="28765279"/>
<feature type="compositionally biased region" description="Basic and acidic residues" evidence="1">
    <location>
        <begin position="320"/>
        <end position="334"/>
    </location>
</feature>
<protein>
    <submittedName>
        <fullName evidence="2">Uncharacterized protein</fullName>
    </submittedName>
</protein>
<feature type="compositionally biased region" description="Basic residues" evidence="1">
    <location>
        <begin position="309"/>
        <end position="319"/>
    </location>
</feature>
<organism evidence="2 3">
    <name type="scientific">Paraphaeosphaeria sporulosa</name>
    <dbReference type="NCBI Taxonomy" id="1460663"/>
    <lineage>
        <taxon>Eukaryota</taxon>
        <taxon>Fungi</taxon>
        <taxon>Dikarya</taxon>
        <taxon>Ascomycota</taxon>
        <taxon>Pezizomycotina</taxon>
        <taxon>Dothideomycetes</taxon>
        <taxon>Pleosporomycetidae</taxon>
        <taxon>Pleosporales</taxon>
        <taxon>Massarineae</taxon>
        <taxon>Didymosphaeriaceae</taxon>
        <taxon>Paraphaeosphaeria</taxon>
    </lineage>
</organism>